<dbReference type="RefSeq" id="WP_198880173.1">
    <property type="nucleotide sequence ID" value="NZ_JAEKJA010000001.1"/>
</dbReference>
<dbReference type="AlphaFoldDB" id="A0A934MBM4"/>
<comment type="caution">
    <text evidence="2">The sequence shown here is derived from an EMBL/GenBank/DDBJ whole genome shotgun (WGS) entry which is preliminary data.</text>
</comment>
<evidence type="ECO:0000256" key="1">
    <source>
        <dbReference type="SAM" id="SignalP"/>
    </source>
</evidence>
<dbReference type="Proteomes" id="UP000609531">
    <property type="component" value="Unassembled WGS sequence"/>
</dbReference>
<protein>
    <submittedName>
        <fullName evidence="2">Uncharacterized protein</fullName>
    </submittedName>
</protein>
<organism evidence="2 3">
    <name type="scientific">Acuticoccus mangrovi</name>
    <dbReference type="NCBI Taxonomy" id="2796142"/>
    <lineage>
        <taxon>Bacteria</taxon>
        <taxon>Pseudomonadati</taxon>
        <taxon>Pseudomonadota</taxon>
        <taxon>Alphaproteobacteria</taxon>
        <taxon>Hyphomicrobiales</taxon>
        <taxon>Amorphaceae</taxon>
        <taxon>Acuticoccus</taxon>
    </lineage>
</organism>
<gene>
    <name evidence="2" type="ORF">JCR33_01190</name>
</gene>
<feature type="signal peptide" evidence="1">
    <location>
        <begin position="1"/>
        <end position="24"/>
    </location>
</feature>
<sequence>MLKSIFRAAAAIGALGLAPIAASAQTVDVLILQSDQDPNSLERGSQIQNGMLLEFQKVLNSPNVVSYMRQFGIEGMDVADEKAVILTNPGYDTTRTRRSDEELITLSRQIPGHSFDAIVLYTLYARAVPDPYTKISLLQASIQYRVLGRDGRFLGGDNMNLDTSGIPFTGCAAAVAGQQPDPYCVRQLVLDNVSRLAQDAANKIALQLAALVGRSAPAQPATTNAAIGGGGTSVPLTGSTGGACGNIPVTYIVSFEGVEGRQKNAIEEFMSSWACAMNLELQDDSLSTVSYRYKTTADRRRIVRNIRQMADMMGLIVETSLRGETEIAVETIGLRHN</sequence>
<evidence type="ECO:0000313" key="3">
    <source>
        <dbReference type="Proteomes" id="UP000609531"/>
    </source>
</evidence>
<dbReference type="EMBL" id="JAEKJA010000001">
    <property type="protein sequence ID" value="MBJ3774282.1"/>
    <property type="molecule type" value="Genomic_DNA"/>
</dbReference>
<keyword evidence="3" id="KW-1185">Reference proteome</keyword>
<evidence type="ECO:0000313" key="2">
    <source>
        <dbReference type="EMBL" id="MBJ3774282.1"/>
    </source>
</evidence>
<feature type="chain" id="PRO_5037349727" evidence="1">
    <location>
        <begin position="25"/>
        <end position="337"/>
    </location>
</feature>
<reference evidence="2" key="1">
    <citation type="submission" date="2020-12" db="EMBL/GenBank/DDBJ databases">
        <title>Bacterial taxonomy.</title>
        <authorList>
            <person name="Pan X."/>
        </authorList>
    </citation>
    <scope>NUCLEOTIDE SEQUENCE</scope>
    <source>
        <strain evidence="2">B2012</strain>
    </source>
</reference>
<proteinExistence type="predicted"/>
<accession>A0A934MBM4</accession>
<keyword evidence="1" id="KW-0732">Signal</keyword>
<name>A0A934MBM4_9HYPH</name>